<gene>
    <name evidence="1" type="ORF">SAMN05216192_1853</name>
</gene>
<proteinExistence type="predicted"/>
<dbReference type="Proteomes" id="UP000199050">
    <property type="component" value="Unassembled WGS sequence"/>
</dbReference>
<accession>A0A1G9HUG8</accession>
<evidence type="ECO:0000313" key="1">
    <source>
        <dbReference type="EMBL" id="SDL16599.1"/>
    </source>
</evidence>
<dbReference type="AlphaFoldDB" id="A0A1G9HUG8"/>
<dbReference type="RefSeq" id="WP_090720347.1">
    <property type="nucleotide sequence ID" value="NZ_CBCSKY010000014.1"/>
</dbReference>
<organism evidence="1 2">
    <name type="scientific">Paenibacillus typhae</name>
    <dbReference type="NCBI Taxonomy" id="1174501"/>
    <lineage>
        <taxon>Bacteria</taxon>
        <taxon>Bacillati</taxon>
        <taxon>Bacillota</taxon>
        <taxon>Bacilli</taxon>
        <taxon>Bacillales</taxon>
        <taxon>Paenibacillaceae</taxon>
        <taxon>Paenibacillus</taxon>
    </lineage>
</organism>
<evidence type="ECO:0000313" key="2">
    <source>
        <dbReference type="Proteomes" id="UP000199050"/>
    </source>
</evidence>
<keyword evidence="2" id="KW-1185">Reference proteome</keyword>
<dbReference type="EMBL" id="FNDX01000085">
    <property type="protein sequence ID" value="SDL16599.1"/>
    <property type="molecule type" value="Genomic_DNA"/>
</dbReference>
<sequence>MSITAKIINDIRNKVREYETNRSQAENQENLVNGFKNATQTKSVKYQLREAQSYQTIFETNAANHKQEANRLYMEYKEYIDSNELSEVEEMIDKL</sequence>
<reference evidence="2" key="1">
    <citation type="submission" date="2016-10" db="EMBL/GenBank/DDBJ databases">
        <authorList>
            <person name="Varghese N."/>
            <person name="Submissions S."/>
        </authorList>
    </citation>
    <scope>NUCLEOTIDE SEQUENCE [LARGE SCALE GENOMIC DNA]</scope>
    <source>
        <strain evidence="2">CGMCC 1.11012</strain>
    </source>
</reference>
<protein>
    <submittedName>
        <fullName evidence="1">Uncharacterized protein</fullName>
    </submittedName>
</protein>
<name>A0A1G9HUG8_9BACL</name>
<dbReference type="OrthoDB" id="9974249at2"/>